<reference evidence="2 3" key="1">
    <citation type="submission" date="2020-05" db="EMBL/GenBank/DDBJ databases">
        <title>Complete genome sequencing of Campylobacter and Arcobacter type strains.</title>
        <authorList>
            <person name="Miller W.G."/>
            <person name="Yee E."/>
        </authorList>
    </citation>
    <scope>NUCLEOTIDE SEQUENCE [LARGE SCALE GENOMIC DNA]</scope>
    <source>
        <strain evidence="2 3">LMG 6451</strain>
    </source>
</reference>
<proteinExistence type="predicted"/>
<dbReference type="InterPro" id="IPR003615">
    <property type="entry name" value="HNH_nuc"/>
</dbReference>
<name>A0AAE7JPM6_9BACT</name>
<sequence>MEIMASMYKLCKCGEKIPLHKYQCNKCKKLSAKFYNKTYDNFSRDKLSAKFYSSVAWKKARARVIIEEPFCRVCGKKADVIDHIIPIKSGGSKLARKNLQSLCHKCHNQKTLNDEILYK</sequence>
<evidence type="ECO:0000313" key="3">
    <source>
        <dbReference type="Proteomes" id="UP000509722"/>
    </source>
</evidence>
<dbReference type="EMBL" id="CP053832">
    <property type="protein sequence ID" value="QKF84567.1"/>
    <property type="molecule type" value="Genomic_DNA"/>
</dbReference>
<dbReference type="Proteomes" id="UP000509722">
    <property type="component" value="Chromosome"/>
</dbReference>
<dbReference type="InterPro" id="IPR002711">
    <property type="entry name" value="HNH"/>
</dbReference>
<dbReference type="CDD" id="cd00085">
    <property type="entry name" value="HNHc"/>
    <property type="match status" value="1"/>
</dbReference>
<dbReference type="GO" id="GO:0008270">
    <property type="term" value="F:zinc ion binding"/>
    <property type="evidence" value="ECO:0007669"/>
    <property type="project" value="InterPro"/>
</dbReference>
<dbReference type="AlphaFoldDB" id="A0AAE7JPM6"/>
<keyword evidence="2" id="KW-0540">Nuclease</keyword>
<feature type="domain" description="HNH nuclease" evidence="1">
    <location>
        <begin position="59"/>
        <end position="108"/>
    </location>
</feature>
<keyword evidence="2" id="KW-0378">Hydrolase</keyword>
<gene>
    <name evidence="2" type="ORF">CURT_1090</name>
</gene>
<dbReference type="GO" id="GO:0003676">
    <property type="term" value="F:nucleic acid binding"/>
    <property type="evidence" value="ECO:0007669"/>
    <property type="project" value="InterPro"/>
</dbReference>
<organism evidence="2 3">
    <name type="scientific">Campylobacter ureolyticus</name>
    <dbReference type="NCBI Taxonomy" id="827"/>
    <lineage>
        <taxon>Bacteria</taxon>
        <taxon>Pseudomonadati</taxon>
        <taxon>Campylobacterota</taxon>
        <taxon>Epsilonproteobacteria</taxon>
        <taxon>Campylobacterales</taxon>
        <taxon>Campylobacteraceae</taxon>
        <taxon>Campylobacter</taxon>
    </lineage>
</organism>
<accession>A0AAE7JPM6</accession>
<dbReference type="GO" id="GO:0004519">
    <property type="term" value="F:endonuclease activity"/>
    <property type="evidence" value="ECO:0007669"/>
    <property type="project" value="UniProtKB-KW"/>
</dbReference>
<dbReference type="Pfam" id="PF01844">
    <property type="entry name" value="HNH"/>
    <property type="match status" value="1"/>
</dbReference>
<dbReference type="Gene3D" id="1.10.30.50">
    <property type="match status" value="1"/>
</dbReference>
<protein>
    <submittedName>
        <fullName evidence="2">HNH endonuclease domain-containing protein</fullName>
    </submittedName>
</protein>
<evidence type="ECO:0000313" key="2">
    <source>
        <dbReference type="EMBL" id="QKF84567.1"/>
    </source>
</evidence>
<evidence type="ECO:0000259" key="1">
    <source>
        <dbReference type="SMART" id="SM00507"/>
    </source>
</evidence>
<keyword evidence="2" id="KW-0255">Endonuclease</keyword>
<dbReference type="SMART" id="SM00507">
    <property type="entry name" value="HNHc"/>
    <property type="match status" value="1"/>
</dbReference>